<accession>A0A399EDI1</accession>
<proteinExistence type="predicted"/>
<sequence length="84" mass="9521">MSKLRWSELEAAIPLGELPAFHRAFLALHRPELQAQALPLRRVQQYVTQTLHTLAKQGLARPAEGDFELEAQALPEPYRSRFSG</sequence>
<dbReference type="OrthoDB" id="27199at2"/>
<dbReference type="AlphaFoldDB" id="A0A399EDI1"/>
<dbReference type="EMBL" id="QXDL01000162">
    <property type="protein sequence ID" value="RIH81593.1"/>
    <property type="molecule type" value="Genomic_DNA"/>
</dbReference>
<evidence type="ECO:0000313" key="1">
    <source>
        <dbReference type="EMBL" id="RIH81593.1"/>
    </source>
</evidence>
<evidence type="ECO:0000313" key="2">
    <source>
        <dbReference type="Proteomes" id="UP000265715"/>
    </source>
</evidence>
<comment type="caution">
    <text evidence="1">The sequence shown here is derived from an EMBL/GenBank/DDBJ whole genome shotgun (WGS) entry which is preliminary data.</text>
</comment>
<reference evidence="1 2" key="1">
    <citation type="submission" date="2018-08" db="EMBL/GenBank/DDBJ databases">
        <title>Meiothermus terrae DSM 26712 genome sequencing project.</title>
        <authorList>
            <person name="Da Costa M.S."/>
            <person name="Albuquerque L."/>
            <person name="Raposo P."/>
            <person name="Froufe H.J.C."/>
            <person name="Barroso C.S."/>
            <person name="Egas C."/>
        </authorList>
    </citation>
    <scope>NUCLEOTIDE SEQUENCE [LARGE SCALE GENOMIC DNA]</scope>
    <source>
        <strain evidence="1 2">DSM 26712</strain>
    </source>
</reference>
<organism evidence="1 2">
    <name type="scientific">Calidithermus terrae</name>
    <dbReference type="NCBI Taxonomy" id="1408545"/>
    <lineage>
        <taxon>Bacteria</taxon>
        <taxon>Thermotogati</taxon>
        <taxon>Deinococcota</taxon>
        <taxon>Deinococci</taxon>
        <taxon>Thermales</taxon>
        <taxon>Thermaceae</taxon>
        <taxon>Calidithermus</taxon>
    </lineage>
</organism>
<protein>
    <submittedName>
        <fullName evidence="1">Uncharacterized protein</fullName>
    </submittedName>
</protein>
<gene>
    <name evidence="1" type="ORF">Mterra_03069</name>
</gene>
<dbReference type="RefSeq" id="WP_119316026.1">
    <property type="nucleotide sequence ID" value="NZ_QXDL01000162.1"/>
</dbReference>
<keyword evidence="2" id="KW-1185">Reference proteome</keyword>
<name>A0A399EDI1_9DEIN</name>
<dbReference type="Proteomes" id="UP000265715">
    <property type="component" value="Unassembled WGS sequence"/>
</dbReference>